<dbReference type="AlphaFoldDB" id="A0A1S3YSL9"/>
<reference evidence="1" key="1">
    <citation type="journal article" date="2014" name="Nat. Commun.">
        <title>The tobacco genome sequence and its comparison with those of tomato and potato.</title>
        <authorList>
            <person name="Sierro N."/>
            <person name="Battey J.N."/>
            <person name="Ouadi S."/>
            <person name="Bakaher N."/>
            <person name="Bovet L."/>
            <person name="Willig A."/>
            <person name="Goepfert S."/>
            <person name="Peitsch M.C."/>
            <person name="Ivanov N.V."/>
        </authorList>
    </citation>
    <scope>NUCLEOTIDE SEQUENCE [LARGE SCALE GENOMIC DNA]</scope>
</reference>
<name>A0A1S3YSL9_TOBAC</name>
<accession>A0A1S3YSL9</accession>
<keyword evidence="1" id="KW-1185">Reference proteome</keyword>
<dbReference type="KEGG" id="nta:107779115"/>
<dbReference type="GeneID" id="107779115"/>
<protein>
    <submittedName>
        <fullName evidence="2">Uncharacterized protein</fullName>
    </submittedName>
</protein>
<evidence type="ECO:0000313" key="1">
    <source>
        <dbReference type="Proteomes" id="UP000790787"/>
    </source>
</evidence>
<organism evidence="1 2">
    <name type="scientific">Nicotiana tabacum</name>
    <name type="common">Common tobacco</name>
    <dbReference type="NCBI Taxonomy" id="4097"/>
    <lineage>
        <taxon>Eukaryota</taxon>
        <taxon>Viridiplantae</taxon>
        <taxon>Streptophyta</taxon>
        <taxon>Embryophyta</taxon>
        <taxon>Tracheophyta</taxon>
        <taxon>Spermatophyta</taxon>
        <taxon>Magnoliopsida</taxon>
        <taxon>eudicotyledons</taxon>
        <taxon>Gunneridae</taxon>
        <taxon>Pentapetalae</taxon>
        <taxon>asterids</taxon>
        <taxon>lamiids</taxon>
        <taxon>Solanales</taxon>
        <taxon>Solanaceae</taxon>
        <taxon>Nicotianoideae</taxon>
        <taxon>Nicotianeae</taxon>
        <taxon>Nicotiana</taxon>
    </lineage>
</organism>
<dbReference type="RefSeq" id="XP_016454945.1">
    <property type="nucleotide sequence ID" value="XM_016599459.1"/>
</dbReference>
<sequence length="160" mass="17043">MVWKASSKQSKSEVPTRGPFLNFVAVLASFEVWIVVSSRGRWIQFLYFSLSLILGINMLNSQIASTHLDNGLGLHGENENVAATGNGVPPVNPDGPPALDPVDVNSCIAINGNLGVVPENSICRDARAADQNAQSGEEGGISLQIIFEMLQTQQAAIAQL</sequence>
<evidence type="ECO:0000313" key="2">
    <source>
        <dbReference type="RefSeq" id="XP_016454945.1"/>
    </source>
</evidence>
<dbReference type="Proteomes" id="UP000790787">
    <property type="component" value="Chromosome 3"/>
</dbReference>
<reference evidence="2" key="2">
    <citation type="submission" date="2025-08" db="UniProtKB">
        <authorList>
            <consortium name="RefSeq"/>
        </authorList>
    </citation>
    <scope>IDENTIFICATION</scope>
</reference>
<proteinExistence type="predicted"/>
<gene>
    <name evidence="2" type="primary">LOC107779115</name>
</gene>
<dbReference type="PaxDb" id="4097-A0A1S3YSL9"/>